<dbReference type="OMA" id="PNINCNF"/>
<dbReference type="AlphaFoldDB" id="A0A804IVN5"/>
<dbReference type="SUPFAM" id="SSF54106">
    <property type="entry name" value="LysM domain"/>
    <property type="match status" value="1"/>
</dbReference>
<protein>
    <submittedName>
        <fullName evidence="5">(wild Malaysian banana) hypothetical protein</fullName>
    </submittedName>
</protein>
<evidence type="ECO:0000313" key="7">
    <source>
        <dbReference type="Proteomes" id="UP000012960"/>
    </source>
</evidence>
<reference evidence="5" key="1">
    <citation type="submission" date="2021-03" db="EMBL/GenBank/DDBJ databases">
        <authorList>
            <consortium name="Genoscope - CEA"/>
            <person name="William W."/>
        </authorList>
    </citation>
    <scope>NUCLEOTIDE SEQUENCE</scope>
    <source>
        <strain evidence="5">Doubled-haploid Pahang</strain>
    </source>
</reference>
<accession>A0A804IVN5</accession>
<dbReference type="InterPro" id="IPR018392">
    <property type="entry name" value="LysM"/>
</dbReference>
<dbReference type="Pfam" id="PF01476">
    <property type="entry name" value="LysM"/>
    <property type="match status" value="1"/>
</dbReference>
<keyword evidence="2" id="KW-0843">Virulence</keyword>
<dbReference type="PANTHER" id="PTHR34997">
    <property type="entry name" value="AM15"/>
    <property type="match status" value="1"/>
</dbReference>
<dbReference type="Gramene" id="Ma04_t30300.1">
    <property type="protein sequence ID" value="Ma04_p30300.1"/>
    <property type="gene ID" value="Ma04_g30300"/>
</dbReference>
<sequence length="91" mass="9635">MATSKAATFYSLAVLLALLLTISSTEGRLTLVAGKTSLPSCKTVYGVKSGDTCFAVAQLFHLTAFEFSAINPNLDCDILFVGQWLCINGIA</sequence>
<evidence type="ECO:0000313" key="6">
    <source>
        <dbReference type="EnsemblPlants" id="Ma04_p30300.1"/>
    </source>
</evidence>
<feature type="domain" description="LysM" evidence="4">
    <location>
        <begin position="43"/>
        <end position="87"/>
    </location>
</feature>
<evidence type="ECO:0000256" key="1">
    <source>
        <dbReference type="ARBA" id="ARBA00022669"/>
    </source>
</evidence>
<proteinExistence type="predicted"/>
<feature type="signal peptide" evidence="3">
    <location>
        <begin position="1"/>
        <end position="27"/>
    </location>
</feature>
<dbReference type="InterPro" id="IPR036779">
    <property type="entry name" value="LysM_dom_sf"/>
</dbReference>
<keyword evidence="3" id="KW-0732">Signal</keyword>
<dbReference type="SMART" id="SM00257">
    <property type="entry name" value="LysM"/>
    <property type="match status" value="1"/>
</dbReference>
<keyword evidence="1" id="KW-0147">Chitin-binding</keyword>
<dbReference type="GO" id="GO:0008061">
    <property type="term" value="F:chitin binding"/>
    <property type="evidence" value="ECO:0007669"/>
    <property type="project" value="UniProtKB-KW"/>
</dbReference>
<dbReference type="Proteomes" id="UP000012960">
    <property type="component" value="Unplaced"/>
</dbReference>
<name>A0A804IVN5_MUSAM</name>
<evidence type="ECO:0000259" key="4">
    <source>
        <dbReference type="PROSITE" id="PS51782"/>
    </source>
</evidence>
<evidence type="ECO:0000256" key="3">
    <source>
        <dbReference type="SAM" id="SignalP"/>
    </source>
</evidence>
<dbReference type="PROSITE" id="PS51782">
    <property type="entry name" value="LYSM"/>
    <property type="match status" value="1"/>
</dbReference>
<evidence type="ECO:0000313" key="5">
    <source>
        <dbReference type="EMBL" id="CAG1843837.1"/>
    </source>
</evidence>
<dbReference type="CDD" id="cd00118">
    <property type="entry name" value="LysM"/>
    <property type="match status" value="1"/>
</dbReference>
<dbReference type="InterPro" id="IPR052210">
    <property type="entry name" value="LysM1-like"/>
</dbReference>
<dbReference type="InParanoid" id="A0A804IVN5"/>
<feature type="chain" id="PRO_5033921942" evidence="3">
    <location>
        <begin position="28"/>
        <end position="91"/>
    </location>
</feature>
<gene>
    <name evidence="5" type="ORF">GSMUA_136320.1</name>
</gene>
<dbReference type="PANTHER" id="PTHR34997:SF1">
    <property type="entry name" value="PEPTIDOGLYCAN-BINDING LYSIN DOMAIN"/>
    <property type="match status" value="1"/>
</dbReference>
<dbReference type="EMBL" id="HG996469">
    <property type="protein sequence ID" value="CAG1843837.1"/>
    <property type="molecule type" value="Genomic_DNA"/>
</dbReference>
<evidence type="ECO:0000256" key="2">
    <source>
        <dbReference type="ARBA" id="ARBA00023026"/>
    </source>
</evidence>
<keyword evidence="7" id="KW-1185">Reference proteome</keyword>
<reference evidence="6" key="2">
    <citation type="submission" date="2021-05" db="UniProtKB">
        <authorList>
            <consortium name="EnsemblPlants"/>
        </authorList>
    </citation>
    <scope>IDENTIFICATION</scope>
    <source>
        <strain evidence="6">subsp. malaccensis</strain>
    </source>
</reference>
<dbReference type="EnsemblPlants" id="Ma04_t30300.1">
    <property type="protein sequence ID" value="Ma04_p30300.1"/>
    <property type="gene ID" value="Ma04_g30300"/>
</dbReference>
<dbReference type="Gene3D" id="3.10.350.10">
    <property type="entry name" value="LysM domain"/>
    <property type="match status" value="1"/>
</dbReference>
<organism evidence="6 7">
    <name type="scientific">Musa acuminata subsp. malaccensis</name>
    <name type="common">Wild banana</name>
    <name type="synonym">Musa malaccensis</name>
    <dbReference type="NCBI Taxonomy" id="214687"/>
    <lineage>
        <taxon>Eukaryota</taxon>
        <taxon>Viridiplantae</taxon>
        <taxon>Streptophyta</taxon>
        <taxon>Embryophyta</taxon>
        <taxon>Tracheophyta</taxon>
        <taxon>Spermatophyta</taxon>
        <taxon>Magnoliopsida</taxon>
        <taxon>Liliopsida</taxon>
        <taxon>Zingiberales</taxon>
        <taxon>Musaceae</taxon>
        <taxon>Musa</taxon>
    </lineage>
</organism>